<dbReference type="RefSeq" id="XP_008624988.1">
    <property type="nucleotide sequence ID" value="XM_008626766.1"/>
</dbReference>
<proteinExistence type="predicted"/>
<dbReference type="KEGG" id="pvv:PVVCY_0904290"/>
<evidence type="ECO:0000313" key="3">
    <source>
        <dbReference type="Proteomes" id="UP000290582"/>
    </source>
</evidence>
<keyword evidence="2" id="KW-0648">Protein biosynthesis</keyword>
<feature type="region of interest" description="Disordered" evidence="1">
    <location>
        <begin position="193"/>
        <end position="237"/>
    </location>
</feature>
<sequence>MISGKSNDAISKSPLKSNSIKLIKVPKFVASQWLEYNDKDIVGLLEENNNEISAIYIQKENSEEVKKLPCNKNSTVSTYILKEEKVSLNINNKNPNSVNNNLSNKTNENMNQDNLEADKEAVDYVVCADIINNCSYTYSFLPTLDKDYSLVLKERHYKMNVKKDRYTIIETRNEDNIDSSHTLFKYYNTAEDGSNSNLNSKDPRDNNIDNSNKYGKSNKRGLMDNDSNIGPYSASKQKAKQAKKMHVFDLDKTKISMFKIFEKEGKKGVPFSFFSKSFSIPSNYIKNILDEIAVKRKRVSDKKTVYFLKDYIS</sequence>
<dbReference type="AlphaFoldDB" id="A0A449BT84"/>
<protein>
    <submittedName>
        <fullName evidence="2">Transcription initiation factor IIF subunit beta, putative</fullName>
    </submittedName>
</protein>
<organism evidence="2 3">
    <name type="scientific">Plasmodium vinckei vinckei</name>
    <dbReference type="NCBI Taxonomy" id="54757"/>
    <lineage>
        <taxon>Eukaryota</taxon>
        <taxon>Sar</taxon>
        <taxon>Alveolata</taxon>
        <taxon>Apicomplexa</taxon>
        <taxon>Aconoidasida</taxon>
        <taxon>Haemosporida</taxon>
        <taxon>Plasmodiidae</taxon>
        <taxon>Plasmodium</taxon>
        <taxon>Plasmodium (Vinckeia)</taxon>
    </lineage>
</organism>
<dbReference type="EMBL" id="LR215065">
    <property type="protein sequence ID" value="VEV56618.1"/>
    <property type="molecule type" value="Genomic_DNA"/>
</dbReference>
<gene>
    <name evidence="2" type="ORF">PVVCY_0904290</name>
</gene>
<dbReference type="GO" id="GO:0003743">
    <property type="term" value="F:translation initiation factor activity"/>
    <property type="evidence" value="ECO:0007669"/>
    <property type="project" value="UniProtKB-KW"/>
</dbReference>
<dbReference type="GeneID" id="19961320"/>
<evidence type="ECO:0000256" key="1">
    <source>
        <dbReference type="SAM" id="MobiDB-lite"/>
    </source>
</evidence>
<dbReference type="OrthoDB" id="26094at2759"/>
<dbReference type="VEuPathDB" id="PlasmoDB:PVVCY_0904290"/>
<keyword evidence="2" id="KW-0396">Initiation factor</keyword>
<evidence type="ECO:0000313" key="2">
    <source>
        <dbReference type="EMBL" id="VEV56618.1"/>
    </source>
</evidence>
<accession>A0A449BT84</accession>
<reference evidence="2 3" key="1">
    <citation type="submission" date="2019-01" db="EMBL/GenBank/DDBJ databases">
        <authorList>
            <person name="Ramaprasad A."/>
        </authorList>
    </citation>
    <scope>NUCLEOTIDE SEQUENCE [LARGE SCALE GENOMIC DNA]</scope>
</reference>
<dbReference type="Proteomes" id="UP000290582">
    <property type="component" value="Chromosome PVVCY_09"/>
</dbReference>
<name>A0A449BT84_PLAVN</name>